<keyword evidence="1" id="KW-0472">Membrane</keyword>
<sequence>MRKQSSNGDRSNISSYLQLSGIVWYLLWNNICQKMTKNHLRKCWLVEIFRF</sequence>
<dbReference type="AlphaFoldDB" id="A0A183I8L5"/>
<proteinExistence type="predicted"/>
<evidence type="ECO:0000313" key="2">
    <source>
        <dbReference type="EMBL" id="VDP26888.1"/>
    </source>
</evidence>
<dbReference type="EMBL" id="UZAJ01043970">
    <property type="protein sequence ID" value="VDP26888.1"/>
    <property type="molecule type" value="Genomic_DNA"/>
</dbReference>
<keyword evidence="1" id="KW-0812">Transmembrane</keyword>
<evidence type="ECO:0000313" key="4">
    <source>
        <dbReference type="WBParaSite" id="OFLC_0001609001-mRNA-1"/>
    </source>
</evidence>
<evidence type="ECO:0000313" key="3">
    <source>
        <dbReference type="Proteomes" id="UP000267606"/>
    </source>
</evidence>
<name>A0A183I8L5_9BILA</name>
<feature type="transmembrane region" description="Helical" evidence="1">
    <location>
        <begin position="13"/>
        <end position="32"/>
    </location>
</feature>
<accession>A0A183I8L5</accession>
<organism evidence="4">
    <name type="scientific">Onchocerca flexuosa</name>
    <dbReference type="NCBI Taxonomy" id="387005"/>
    <lineage>
        <taxon>Eukaryota</taxon>
        <taxon>Metazoa</taxon>
        <taxon>Ecdysozoa</taxon>
        <taxon>Nematoda</taxon>
        <taxon>Chromadorea</taxon>
        <taxon>Rhabditida</taxon>
        <taxon>Spirurina</taxon>
        <taxon>Spiruromorpha</taxon>
        <taxon>Filarioidea</taxon>
        <taxon>Onchocercidae</taxon>
        <taxon>Onchocerca</taxon>
    </lineage>
</organism>
<keyword evidence="3" id="KW-1185">Reference proteome</keyword>
<keyword evidence="1" id="KW-1133">Transmembrane helix</keyword>
<dbReference type="WBParaSite" id="OFLC_0001609001-mRNA-1">
    <property type="protein sequence ID" value="OFLC_0001609001-mRNA-1"/>
    <property type="gene ID" value="OFLC_0001609001"/>
</dbReference>
<reference evidence="2 3" key="2">
    <citation type="submission" date="2018-11" db="EMBL/GenBank/DDBJ databases">
        <authorList>
            <consortium name="Pathogen Informatics"/>
        </authorList>
    </citation>
    <scope>NUCLEOTIDE SEQUENCE [LARGE SCALE GENOMIC DNA]</scope>
</reference>
<gene>
    <name evidence="2" type="ORF">OFLC_LOCUS16077</name>
</gene>
<reference evidence="4" key="1">
    <citation type="submission" date="2016-06" db="UniProtKB">
        <authorList>
            <consortium name="WormBaseParasite"/>
        </authorList>
    </citation>
    <scope>IDENTIFICATION</scope>
</reference>
<protein>
    <submittedName>
        <fullName evidence="2 4">Uncharacterized protein</fullName>
    </submittedName>
</protein>
<evidence type="ECO:0000256" key="1">
    <source>
        <dbReference type="SAM" id="Phobius"/>
    </source>
</evidence>
<dbReference type="Proteomes" id="UP000267606">
    <property type="component" value="Unassembled WGS sequence"/>
</dbReference>